<protein>
    <submittedName>
        <fullName evidence="3">Peptidyl-prolyl cis-trans isomerase CYP23 isoform X1</fullName>
    </submittedName>
</protein>
<dbReference type="Pfam" id="PF00160">
    <property type="entry name" value="Pro_isomerase"/>
    <property type="match status" value="1"/>
</dbReference>
<accession>A0A5A7SSQ8</accession>
<evidence type="ECO:0000256" key="1">
    <source>
        <dbReference type="SAM" id="SignalP"/>
    </source>
</evidence>
<dbReference type="Gene3D" id="3.60.10.10">
    <property type="entry name" value="Endonuclease/exonuclease/phosphatase"/>
    <property type="match status" value="1"/>
</dbReference>
<dbReference type="InterPro" id="IPR036691">
    <property type="entry name" value="Endo/exonu/phosph_ase_sf"/>
</dbReference>
<feature type="chain" id="PRO_5023008624" evidence="1">
    <location>
        <begin position="25"/>
        <end position="705"/>
    </location>
</feature>
<dbReference type="Proteomes" id="UP000321393">
    <property type="component" value="Unassembled WGS sequence"/>
</dbReference>
<sequence>MQILRVLPIVAFHLYFAFFTITSAQDSHLGSARVVFQTNYGDIEFGFFPKVAPKTVDHIFKLVRLGCYNTNHFFRVDKGFVAQVADVVGGRLAPMNEEQKMEAEKTVVGEFSDVKHVRGILSMGRLWDQMVKMDKGSVSTTNFFIIINDKPLGGCLLWLTMEGLIKGFKLRERRFRKITLLPGSKIWSRTYGLEYEEEWTQWSVSSNLKFGSRFQVQARNCVYGPPRISGRNLFWEELGDLYRYCGLRWCVVGDFNVVHSPDEKALGGKITRSIRCFNNFIDDSGLFDPPLIEGKFTCANCRASTRIDRVLMSKAWIERFGTLGREFGFWWNTVSKAKKKENVARINDIDYLELNGPLENGLVEERFSVKWSLDEAISPREDEEHVVPFTIEVIEKVVFNCDGNRALGADGFSMAFFQDDWDLIKGDLEGVFKEFFERGILNKLVVETFVCLIPKKDNANKVKDFQPISLITSVYKILAKVLANCLRKVLPLNLSDYRKAFLPRRKILDQALISNEAIEEYRAMSFWNPIYEKIQKRLATWKNGFFSKAGKLTLIKSGVVEGHDSYLISLEAVGLPVSQGGLGVGNLRIRNRALLAKWLWCFHLEPDSLWNRIILSKHGSLPFEWITRGVKGTFRNPWKDISIELPTFSQFVSCFIGDEPLVDLAPPKESIFYVIWRTKLGVSFVDLMIEEFLLHPPFSEKGGLL</sequence>
<dbReference type="PANTHER" id="PTHR47511:SF1">
    <property type="entry name" value="PEPTIDYL-PROLYL CIS-TRANS ISOMERASE CYP23"/>
    <property type="match status" value="1"/>
</dbReference>
<dbReference type="STRING" id="1194695.A0A5A7SSQ8"/>
<dbReference type="SUPFAM" id="SSF50891">
    <property type="entry name" value="Cyclophilin-like"/>
    <property type="match status" value="1"/>
</dbReference>
<comment type="caution">
    <text evidence="3">The sequence shown here is derived from an EMBL/GenBank/DDBJ whole genome shotgun (WGS) entry which is preliminary data.</text>
</comment>
<dbReference type="InterPro" id="IPR029000">
    <property type="entry name" value="Cyclophilin-like_dom_sf"/>
</dbReference>
<dbReference type="SUPFAM" id="SSF56219">
    <property type="entry name" value="DNase I-like"/>
    <property type="match status" value="1"/>
</dbReference>
<dbReference type="EMBL" id="SSTE01021801">
    <property type="protein sequence ID" value="KAA0032235.1"/>
    <property type="molecule type" value="Genomic_DNA"/>
</dbReference>
<keyword evidence="3" id="KW-0413">Isomerase</keyword>
<dbReference type="InterPro" id="IPR002130">
    <property type="entry name" value="Cyclophilin-type_PPIase_dom"/>
</dbReference>
<keyword evidence="1" id="KW-0732">Signal</keyword>
<feature type="signal peptide" evidence="1">
    <location>
        <begin position="1"/>
        <end position="24"/>
    </location>
</feature>
<reference evidence="3 4" key="1">
    <citation type="submission" date="2019-08" db="EMBL/GenBank/DDBJ databases">
        <title>Draft genome sequences of two oriental melons (Cucumis melo L. var makuwa).</title>
        <authorList>
            <person name="Kwon S.-Y."/>
        </authorList>
    </citation>
    <scope>NUCLEOTIDE SEQUENCE [LARGE SCALE GENOMIC DNA]</scope>
    <source>
        <strain evidence="4">cv. SW 3</strain>
        <tissue evidence="3">Leaf</tissue>
    </source>
</reference>
<evidence type="ECO:0000259" key="2">
    <source>
        <dbReference type="PROSITE" id="PS50072"/>
    </source>
</evidence>
<dbReference type="OrthoDB" id="408413at2759"/>
<organism evidence="3 4">
    <name type="scientific">Cucumis melo var. makuwa</name>
    <name type="common">Oriental melon</name>
    <dbReference type="NCBI Taxonomy" id="1194695"/>
    <lineage>
        <taxon>Eukaryota</taxon>
        <taxon>Viridiplantae</taxon>
        <taxon>Streptophyta</taxon>
        <taxon>Embryophyta</taxon>
        <taxon>Tracheophyta</taxon>
        <taxon>Spermatophyta</taxon>
        <taxon>Magnoliopsida</taxon>
        <taxon>eudicotyledons</taxon>
        <taxon>Gunneridae</taxon>
        <taxon>Pentapetalae</taxon>
        <taxon>rosids</taxon>
        <taxon>fabids</taxon>
        <taxon>Cucurbitales</taxon>
        <taxon>Cucurbitaceae</taxon>
        <taxon>Benincaseae</taxon>
        <taxon>Cucumis</taxon>
    </lineage>
</organism>
<dbReference type="Gene3D" id="2.40.100.10">
    <property type="entry name" value="Cyclophilin-like"/>
    <property type="match status" value="1"/>
</dbReference>
<dbReference type="AlphaFoldDB" id="A0A5A7SSQ8"/>
<dbReference type="PANTHER" id="PTHR47511">
    <property type="entry name" value="PEPTIDYL-PROLYL CIS-TRANS ISOMERASE CYP23"/>
    <property type="match status" value="1"/>
</dbReference>
<feature type="domain" description="PPIase cyclophilin-type" evidence="2">
    <location>
        <begin position="35"/>
        <end position="167"/>
    </location>
</feature>
<evidence type="ECO:0000313" key="3">
    <source>
        <dbReference type="EMBL" id="KAA0032235.1"/>
    </source>
</evidence>
<name>A0A5A7SSQ8_CUCMM</name>
<dbReference type="GO" id="GO:0003755">
    <property type="term" value="F:peptidyl-prolyl cis-trans isomerase activity"/>
    <property type="evidence" value="ECO:0007669"/>
    <property type="project" value="InterPro"/>
</dbReference>
<evidence type="ECO:0000313" key="4">
    <source>
        <dbReference type="Proteomes" id="UP000321393"/>
    </source>
</evidence>
<dbReference type="PROSITE" id="PS50072">
    <property type="entry name" value="CSA_PPIASE_2"/>
    <property type="match status" value="1"/>
</dbReference>
<proteinExistence type="predicted"/>
<gene>
    <name evidence="3" type="ORF">E6C27_scaffold219G00550</name>
</gene>
<dbReference type="InterPro" id="IPR044233">
    <property type="entry name" value="CYP23-like"/>
</dbReference>